<dbReference type="GO" id="GO:0006508">
    <property type="term" value="P:proteolysis"/>
    <property type="evidence" value="ECO:0007669"/>
    <property type="project" value="InterPro"/>
</dbReference>
<name>A0A1G6DRA3_9GAMM</name>
<protein>
    <submittedName>
        <fullName evidence="4">Dipeptidyl-peptidase-4</fullName>
    </submittedName>
</protein>
<keyword evidence="1" id="KW-0732">Signal</keyword>
<evidence type="ECO:0000256" key="1">
    <source>
        <dbReference type="SAM" id="SignalP"/>
    </source>
</evidence>
<dbReference type="SUPFAM" id="SSF82171">
    <property type="entry name" value="DPP6 N-terminal domain-like"/>
    <property type="match status" value="1"/>
</dbReference>
<keyword evidence="5" id="KW-1185">Reference proteome</keyword>
<reference evidence="5" key="1">
    <citation type="submission" date="2016-10" db="EMBL/GenBank/DDBJ databases">
        <authorList>
            <person name="Varghese N."/>
            <person name="Submissions S."/>
        </authorList>
    </citation>
    <scope>NUCLEOTIDE SEQUENCE [LARGE SCALE GENOMIC DNA]</scope>
    <source>
        <strain evidence="5">CGMCC 1.10824</strain>
    </source>
</reference>
<evidence type="ECO:0000259" key="2">
    <source>
        <dbReference type="Pfam" id="PF00326"/>
    </source>
</evidence>
<dbReference type="InterPro" id="IPR002469">
    <property type="entry name" value="Peptidase_S9B_N"/>
</dbReference>
<accession>A0A1G6DRA3</accession>
<gene>
    <name evidence="4" type="ORF">SAMN02927930_01853</name>
</gene>
<dbReference type="SUPFAM" id="SSF53474">
    <property type="entry name" value="alpha/beta-Hydrolases"/>
    <property type="match status" value="1"/>
</dbReference>
<feature type="domain" description="Peptidase S9 prolyl oligopeptidase catalytic" evidence="2">
    <location>
        <begin position="571"/>
        <end position="766"/>
    </location>
</feature>
<dbReference type="EMBL" id="FMXN01000012">
    <property type="protein sequence ID" value="SDB47747.1"/>
    <property type="molecule type" value="Genomic_DNA"/>
</dbReference>
<dbReference type="OrthoDB" id="9812921at2"/>
<sequence>MGCFRLLHTVTKLVALATAWVLVVSMTASAQQSPSALTIERIFSAPSLTTAAPQQIKFAPGGHQISYLKGSADAPNIQDLWLYDVRQNTHTLIVAAASLTDPNQPLSAEEKARRERQRIRSSGIVDYYWSPTGDALLFPVRGTLYLYDIAHSQVRQLTADSVSATDARFSPQGNFVSFVHDYNLYLIALRTGITYQVTHRQSATEQYATAEFVAQEEMKRMTGYWWSPDEAAIALTRIDLSPVPIQRRVDVYGDHSELVAQHYPAAGSSNVALDLGWFSLAEIMQEPEEESDNNSPHLAAITWLQLEQRHEPGYLARVTWLPDSQSISYQWQNRQQNKLTLWQFPLSQDAPRVLIEETSATWVNLHDDLHFMNDSRHFIWSSERSGYKHLYLYRTDGSLIRQLTSGDWMVDKLNYVDEITGVIYFTGRRQSPLERHLYRASLNTSAPGQPSQLSSQAGMHTIVFADDGRSYIDYFSSSRQPPQVSLHGPTGERITWIHENRIDAQHPLHPYIANWSYPEFGQLKAEDGQTLHYQVHKPSPLADNQRYPAIVMVYGGPRAQRVTNSWGDYFTQYLVQQGYVVFKLDNRGSGHRGRQFENAIYRQMGTVEVADQKLGAQWLAQQPYVNANKIGVFGHSYGGYMALHLIMRAPELFHAAVAGAPVTDWALYDTHYTERYMGTPQDNVIGYRQANVLTYAEQLQRPLLVYHGMADDNVLFTHTAQLAHRLQQSMKPFEMMAYPGEAHGIYGHAANIHRYKLIADFFNRHLR</sequence>
<dbReference type="Proteomes" id="UP000199626">
    <property type="component" value="Unassembled WGS sequence"/>
</dbReference>
<dbReference type="InterPro" id="IPR029058">
    <property type="entry name" value="AB_hydrolase_fold"/>
</dbReference>
<organism evidence="4 5">
    <name type="scientific">Pseudidiomarina indica</name>
    <dbReference type="NCBI Taxonomy" id="1159017"/>
    <lineage>
        <taxon>Bacteria</taxon>
        <taxon>Pseudomonadati</taxon>
        <taxon>Pseudomonadota</taxon>
        <taxon>Gammaproteobacteria</taxon>
        <taxon>Alteromonadales</taxon>
        <taxon>Idiomarinaceae</taxon>
        <taxon>Pseudidiomarina</taxon>
    </lineage>
</organism>
<evidence type="ECO:0000313" key="4">
    <source>
        <dbReference type="EMBL" id="SDB47747.1"/>
    </source>
</evidence>
<dbReference type="Gene3D" id="3.40.50.1820">
    <property type="entry name" value="alpha/beta hydrolase"/>
    <property type="match status" value="1"/>
</dbReference>
<dbReference type="Pfam" id="PF00930">
    <property type="entry name" value="DPPIV_N"/>
    <property type="match status" value="1"/>
</dbReference>
<dbReference type="PANTHER" id="PTHR11731">
    <property type="entry name" value="PROTEASE FAMILY S9B,C DIPEPTIDYL-PEPTIDASE IV-RELATED"/>
    <property type="match status" value="1"/>
</dbReference>
<dbReference type="Gene3D" id="2.140.10.30">
    <property type="entry name" value="Dipeptidylpeptidase IV, N-terminal domain"/>
    <property type="match status" value="1"/>
</dbReference>
<feature type="domain" description="Dipeptidylpeptidase IV N-terminal" evidence="3">
    <location>
        <begin position="139"/>
        <end position="482"/>
    </location>
</feature>
<proteinExistence type="predicted"/>
<evidence type="ECO:0000259" key="3">
    <source>
        <dbReference type="Pfam" id="PF00930"/>
    </source>
</evidence>
<dbReference type="InterPro" id="IPR050278">
    <property type="entry name" value="Serine_Prot_S9B/DPPIV"/>
</dbReference>
<feature type="signal peptide" evidence="1">
    <location>
        <begin position="1"/>
        <end position="30"/>
    </location>
</feature>
<dbReference type="Pfam" id="PF00326">
    <property type="entry name" value="Peptidase_S9"/>
    <property type="match status" value="1"/>
</dbReference>
<dbReference type="InterPro" id="IPR001375">
    <property type="entry name" value="Peptidase_S9_cat"/>
</dbReference>
<evidence type="ECO:0000313" key="5">
    <source>
        <dbReference type="Proteomes" id="UP000199626"/>
    </source>
</evidence>
<feature type="chain" id="PRO_5011460481" evidence="1">
    <location>
        <begin position="31"/>
        <end position="767"/>
    </location>
</feature>
<dbReference type="PANTHER" id="PTHR11731:SF193">
    <property type="entry name" value="DIPEPTIDYL PEPTIDASE 9"/>
    <property type="match status" value="1"/>
</dbReference>
<dbReference type="STRING" id="1159017.SAMN02927930_01853"/>
<dbReference type="GO" id="GO:0008239">
    <property type="term" value="F:dipeptidyl-peptidase activity"/>
    <property type="evidence" value="ECO:0007669"/>
    <property type="project" value="TreeGrafter"/>
</dbReference>
<dbReference type="AlphaFoldDB" id="A0A1G6DRA3"/>
<dbReference type="GO" id="GO:0008236">
    <property type="term" value="F:serine-type peptidase activity"/>
    <property type="evidence" value="ECO:0007669"/>
    <property type="project" value="InterPro"/>
</dbReference>